<keyword evidence="1" id="KW-1133">Transmembrane helix</keyword>
<evidence type="ECO:0000313" key="3">
    <source>
        <dbReference type="Proteomes" id="UP000008637"/>
    </source>
</evidence>
<dbReference type="KEGG" id="mha:HF1_12970"/>
<sequence length="210" mass="23476">MNLSLAIKIASGMGAIGAIGGGIALSTLLSSSNKYTLKNLVEKDKWTFLTEANSSEIGKILEVYKTKLALPFSKLSGGESNAPARLLEECKKLYDRDSRGLNKEDSLYKLKRWCVVPKTIQERLNDMGITLLSTQAPTSGGSESEEWKEKVKRHQENNKDKFTAISGSWENGEGAKKIREHCETQMKIESFKDEFYSALEKVKIWCSEDN</sequence>
<feature type="transmembrane region" description="Helical" evidence="1">
    <location>
        <begin position="6"/>
        <end position="29"/>
    </location>
</feature>
<evidence type="ECO:0000313" key="2">
    <source>
        <dbReference type="EMBL" id="CBY93305.1"/>
    </source>
</evidence>
<keyword evidence="1" id="KW-0472">Membrane</keyword>
<keyword evidence="3" id="KW-1185">Reference proteome</keyword>
<name>E8ZJI4_MYCHL</name>
<accession>E8ZJI4</accession>
<protein>
    <submittedName>
        <fullName evidence="2">Uncharacterized protein</fullName>
    </submittedName>
</protein>
<gene>
    <name evidence="2" type="ORF">HF1_12970</name>
</gene>
<proteinExistence type="predicted"/>
<dbReference type="AlphaFoldDB" id="E8ZJI4"/>
<dbReference type="HOGENOM" id="CLU_098620_3_0_14"/>
<keyword evidence="1" id="KW-0812">Transmembrane</keyword>
<organism evidence="2 3">
    <name type="scientific">Mycoplasma haemofelis (strain Langford 1)</name>
    <name type="common">Haemobartonella felis</name>
    <dbReference type="NCBI Taxonomy" id="941640"/>
    <lineage>
        <taxon>Bacteria</taxon>
        <taxon>Bacillati</taxon>
        <taxon>Mycoplasmatota</taxon>
        <taxon>Mollicutes</taxon>
        <taxon>Mycoplasmataceae</taxon>
        <taxon>Mycoplasma</taxon>
    </lineage>
</organism>
<dbReference type="OrthoDB" id="9801469at2"/>
<dbReference type="Proteomes" id="UP000008637">
    <property type="component" value="Chromosome"/>
</dbReference>
<dbReference type="EMBL" id="FR773153">
    <property type="protein sequence ID" value="CBY93305.1"/>
    <property type="molecule type" value="Genomic_DNA"/>
</dbReference>
<evidence type="ECO:0000256" key="1">
    <source>
        <dbReference type="SAM" id="Phobius"/>
    </source>
</evidence>
<reference evidence="2 3" key="1">
    <citation type="journal article" date="2011" name="J. Bacteriol.">
        <title>Complete genome sequence of Mycoplasma haemofelis, a hemotropic mycoplasma.</title>
        <authorList>
            <person name="Barker E.N."/>
            <person name="Helps C.R."/>
            <person name="Peters I.R."/>
            <person name="Darby A.C."/>
            <person name="Radford A.D."/>
            <person name="Tasker S."/>
        </authorList>
    </citation>
    <scope>NUCLEOTIDE SEQUENCE [LARGE SCALE GENOMIC DNA]</scope>
    <source>
        <strain evidence="2 3">Langford 1</strain>
    </source>
</reference>